<comment type="function">
    <text evidence="18">Lysosomal serine protease with tripeptidyl-peptidase I activity. May act as a non-specific lysosomal peptidase which generates tripeptides from the breakdown products produced by lysosomal proteinases. Requires substrates with an unsubstituted N-terminus.</text>
</comment>
<keyword evidence="7 20" id="KW-0732">Signal</keyword>
<evidence type="ECO:0000256" key="12">
    <source>
        <dbReference type="ARBA" id="ARBA00023145"/>
    </source>
</evidence>
<dbReference type="GO" id="GO:0007417">
    <property type="term" value="P:central nervous system development"/>
    <property type="evidence" value="ECO:0007669"/>
    <property type="project" value="TreeGrafter"/>
</dbReference>
<name>A0AAJ7X3D7_PETMA</name>
<keyword evidence="22" id="KW-1185">Reference proteome</keyword>
<evidence type="ECO:0000256" key="7">
    <source>
        <dbReference type="ARBA" id="ARBA00022729"/>
    </source>
</evidence>
<feature type="binding site" evidence="19">
    <location>
        <position position="541"/>
    </location>
    <ligand>
        <name>Ca(2+)</name>
        <dbReference type="ChEBI" id="CHEBI:29108"/>
    </ligand>
</feature>
<evidence type="ECO:0000256" key="20">
    <source>
        <dbReference type="SAM" id="SignalP"/>
    </source>
</evidence>
<dbReference type="FunFam" id="3.40.50.200:FF:000012">
    <property type="entry name" value="Tripeptidyl-peptidase 1 preproprotein"/>
    <property type="match status" value="1"/>
</dbReference>
<evidence type="ECO:0000256" key="4">
    <source>
        <dbReference type="ARBA" id="ARBA00020254"/>
    </source>
</evidence>
<keyword evidence="15" id="KW-0458">Lysosome</keyword>
<dbReference type="Proteomes" id="UP001318040">
    <property type="component" value="Chromosome 31"/>
</dbReference>
<dbReference type="InterPro" id="IPR050819">
    <property type="entry name" value="Tripeptidyl-peptidase_I"/>
</dbReference>
<evidence type="ECO:0000313" key="23">
    <source>
        <dbReference type="RefSeq" id="XP_032819577.1"/>
    </source>
</evidence>
<keyword evidence="12" id="KW-0865">Zymogen</keyword>
<evidence type="ECO:0000256" key="16">
    <source>
        <dbReference type="ARBA" id="ARBA00032232"/>
    </source>
</evidence>
<evidence type="ECO:0000256" key="11">
    <source>
        <dbReference type="ARBA" id="ARBA00022837"/>
    </source>
</evidence>
<protein>
    <recommendedName>
        <fullName evidence="4">Tripeptidyl-peptidase 1</fullName>
        <ecNumber evidence="3">3.4.14.9</ecNumber>
    </recommendedName>
    <alternativeName>
        <fullName evidence="16">Tripeptidyl aminopeptidase</fullName>
    </alternativeName>
    <alternativeName>
        <fullName evidence="17">Tripeptidyl-peptidase I</fullName>
    </alternativeName>
</protein>
<dbReference type="KEGG" id="pmrn:116947684"/>
<gene>
    <name evidence="23" type="primary">TPP1</name>
</gene>
<keyword evidence="6 19" id="KW-0479">Metal-binding</keyword>
<feature type="domain" description="Peptidase S53" evidence="21">
    <location>
        <begin position="218"/>
        <end position="587"/>
    </location>
</feature>
<evidence type="ECO:0000256" key="2">
    <source>
        <dbReference type="ARBA" id="ARBA00004371"/>
    </source>
</evidence>
<dbReference type="GO" id="GO:0008240">
    <property type="term" value="F:tripeptidyl-peptidase activity"/>
    <property type="evidence" value="ECO:0007669"/>
    <property type="project" value="TreeGrafter"/>
</dbReference>
<keyword evidence="10 19" id="KW-0720">Serine protease</keyword>
<accession>A0AAJ7X3D7</accession>
<evidence type="ECO:0000256" key="3">
    <source>
        <dbReference type="ARBA" id="ARBA00012067"/>
    </source>
</evidence>
<feature type="binding site" evidence="19">
    <location>
        <position position="542"/>
    </location>
    <ligand>
        <name>Ca(2+)</name>
        <dbReference type="ChEBI" id="CHEBI:29108"/>
    </ligand>
</feature>
<dbReference type="Gene3D" id="3.40.50.200">
    <property type="entry name" value="Peptidase S8/S53 domain"/>
    <property type="match status" value="1"/>
</dbReference>
<dbReference type="GO" id="GO:0005764">
    <property type="term" value="C:lysosome"/>
    <property type="evidence" value="ECO:0007669"/>
    <property type="project" value="UniProtKB-SubCell"/>
</dbReference>
<feature type="signal peptide" evidence="20">
    <location>
        <begin position="1"/>
        <end position="36"/>
    </location>
</feature>
<dbReference type="SUPFAM" id="SSF52743">
    <property type="entry name" value="Subtilisin-like"/>
    <property type="match status" value="1"/>
</dbReference>
<keyword evidence="13" id="KW-1015">Disulfide bond</keyword>
<keyword evidence="14" id="KW-0325">Glycoprotein</keyword>
<keyword evidence="5 19" id="KW-0645">Protease</keyword>
<organism evidence="22 23">
    <name type="scientific">Petromyzon marinus</name>
    <name type="common">Sea lamprey</name>
    <dbReference type="NCBI Taxonomy" id="7757"/>
    <lineage>
        <taxon>Eukaryota</taxon>
        <taxon>Metazoa</taxon>
        <taxon>Chordata</taxon>
        <taxon>Craniata</taxon>
        <taxon>Vertebrata</taxon>
        <taxon>Cyclostomata</taxon>
        <taxon>Hyperoartia</taxon>
        <taxon>Petromyzontiformes</taxon>
        <taxon>Petromyzontidae</taxon>
        <taxon>Petromyzon</taxon>
    </lineage>
</organism>
<comment type="cofactor">
    <cofactor evidence="19">
        <name>Ca(2+)</name>
        <dbReference type="ChEBI" id="CHEBI:29108"/>
    </cofactor>
    <text evidence="19">Binds 1 Ca(2+) ion per subunit.</text>
</comment>
<dbReference type="InterPro" id="IPR036852">
    <property type="entry name" value="Peptidase_S8/S53_dom_sf"/>
</dbReference>
<dbReference type="PANTHER" id="PTHR14218">
    <property type="entry name" value="PROTEASE S8 TRIPEPTIDYL PEPTIDASE I CLN2"/>
    <property type="match status" value="1"/>
</dbReference>
<dbReference type="GO" id="GO:0046872">
    <property type="term" value="F:metal ion binding"/>
    <property type="evidence" value="ECO:0007669"/>
    <property type="project" value="UniProtKB-UniRule"/>
</dbReference>
<evidence type="ECO:0000256" key="10">
    <source>
        <dbReference type="ARBA" id="ARBA00022825"/>
    </source>
</evidence>
<proteinExistence type="predicted"/>
<dbReference type="SUPFAM" id="SSF54897">
    <property type="entry name" value="Protease propeptides/inhibitors"/>
    <property type="match status" value="1"/>
</dbReference>
<feature type="binding site" evidence="19">
    <location>
        <position position="565"/>
    </location>
    <ligand>
        <name>Ca(2+)</name>
        <dbReference type="ChEBI" id="CHEBI:29108"/>
    </ligand>
</feature>
<dbReference type="CDD" id="cd11377">
    <property type="entry name" value="Pro-peptidase_S53"/>
    <property type="match status" value="1"/>
</dbReference>
<evidence type="ECO:0000256" key="19">
    <source>
        <dbReference type="PROSITE-ProRule" id="PRU01032"/>
    </source>
</evidence>
<evidence type="ECO:0000256" key="1">
    <source>
        <dbReference type="ARBA" id="ARBA00000884"/>
    </source>
</evidence>
<dbReference type="AlphaFoldDB" id="A0AAJ7X3D7"/>
<evidence type="ECO:0000259" key="21">
    <source>
        <dbReference type="PROSITE" id="PS51695"/>
    </source>
</evidence>
<dbReference type="GO" id="GO:0006508">
    <property type="term" value="P:proteolysis"/>
    <property type="evidence" value="ECO:0007669"/>
    <property type="project" value="UniProtKB-KW"/>
</dbReference>
<feature type="active site" description="Charge relay system" evidence="19">
    <location>
        <position position="494"/>
    </location>
</feature>
<dbReference type="RefSeq" id="XP_032819577.1">
    <property type="nucleotide sequence ID" value="XM_032963686.1"/>
</dbReference>
<evidence type="ECO:0000256" key="15">
    <source>
        <dbReference type="ARBA" id="ARBA00023228"/>
    </source>
</evidence>
<dbReference type="CDD" id="cd04056">
    <property type="entry name" value="Peptidases_S53"/>
    <property type="match status" value="1"/>
</dbReference>
<dbReference type="PANTHER" id="PTHR14218:SF15">
    <property type="entry name" value="TRIPEPTIDYL-PEPTIDASE 1"/>
    <property type="match status" value="1"/>
</dbReference>
<dbReference type="PROSITE" id="PS51695">
    <property type="entry name" value="SEDOLISIN"/>
    <property type="match status" value="1"/>
</dbReference>
<dbReference type="InterPro" id="IPR015366">
    <property type="entry name" value="S53_propep"/>
</dbReference>
<reference evidence="23" key="1">
    <citation type="submission" date="2025-08" db="UniProtKB">
        <authorList>
            <consortium name="RefSeq"/>
        </authorList>
    </citation>
    <scope>IDENTIFICATION</scope>
    <source>
        <tissue evidence="23">Sperm</tissue>
    </source>
</reference>
<dbReference type="SMART" id="SM00944">
    <property type="entry name" value="Pro-kuma_activ"/>
    <property type="match status" value="1"/>
</dbReference>
<evidence type="ECO:0000256" key="14">
    <source>
        <dbReference type="ARBA" id="ARBA00023180"/>
    </source>
</evidence>
<evidence type="ECO:0000256" key="13">
    <source>
        <dbReference type="ARBA" id="ARBA00023157"/>
    </source>
</evidence>
<dbReference type="GO" id="GO:0004252">
    <property type="term" value="F:serine-type endopeptidase activity"/>
    <property type="evidence" value="ECO:0007669"/>
    <property type="project" value="UniProtKB-UniRule"/>
</dbReference>
<dbReference type="InterPro" id="IPR030400">
    <property type="entry name" value="Sedolisin_dom"/>
</dbReference>
<comment type="subcellular location">
    <subcellularLocation>
        <location evidence="2">Lysosome</location>
    </subcellularLocation>
</comment>
<evidence type="ECO:0000256" key="5">
    <source>
        <dbReference type="ARBA" id="ARBA00022670"/>
    </source>
</evidence>
<keyword evidence="9" id="KW-0068">Autocatalytic cleavage</keyword>
<keyword evidence="8 19" id="KW-0378">Hydrolase</keyword>
<keyword evidence="11 19" id="KW-0106">Calcium</keyword>
<feature type="chain" id="PRO_5042521515" description="Tripeptidyl-peptidase 1" evidence="20">
    <location>
        <begin position="37"/>
        <end position="588"/>
    </location>
</feature>
<evidence type="ECO:0000256" key="17">
    <source>
        <dbReference type="ARBA" id="ARBA00032661"/>
    </source>
</evidence>
<feature type="binding site" evidence="19">
    <location>
        <position position="567"/>
    </location>
    <ligand>
        <name>Ca(2+)</name>
        <dbReference type="ChEBI" id="CHEBI:29108"/>
    </ligand>
</feature>
<evidence type="ECO:0000313" key="22">
    <source>
        <dbReference type="Proteomes" id="UP001318040"/>
    </source>
</evidence>
<dbReference type="CTD" id="1200"/>
<evidence type="ECO:0000256" key="6">
    <source>
        <dbReference type="ARBA" id="ARBA00022723"/>
    </source>
</evidence>
<evidence type="ECO:0000256" key="18">
    <source>
        <dbReference type="ARBA" id="ARBA00045460"/>
    </source>
</evidence>
<feature type="active site" description="Charge relay system" evidence="19">
    <location>
        <position position="294"/>
    </location>
</feature>
<dbReference type="EC" id="3.4.14.9" evidence="3"/>
<evidence type="ECO:0000256" key="8">
    <source>
        <dbReference type="ARBA" id="ARBA00022801"/>
    </source>
</evidence>
<feature type="active site" description="Charge relay system" evidence="19">
    <location>
        <position position="290"/>
    </location>
</feature>
<evidence type="ECO:0000256" key="9">
    <source>
        <dbReference type="ARBA" id="ARBA00022813"/>
    </source>
</evidence>
<comment type="catalytic activity">
    <reaction evidence="1">
        <text>Release of an N-terminal tripeptide from a polypeptide, but also has endopeptidase activity.</text>
        <dbReference type="EC" id="3.4.14.9"/>
    </reaction>
</comment>
<sequence length="588" mass="63870">MRTATSKAQRLGAPRPLVWLSLLLVLLLLEARPSQGSVLLEADQPLGAPDGWHTLGDVAPDSEVELTFALKQQNVEALLAVLDRVSDPASENYGRHLLLDEVGELVRPSKETERTVQSWLAVHGVTQCSSVLTQDFLLCSMSARVAHRVLPGTRFQRFERDDGHAVVRSLSAYSLPTSIAACLDFVGGVHRFPSWHPRGVRIPPLDGRAAPNVSFHLGVNPSVLRQRYNLSAADVGSHPNNSQAVAQFLDQYFHASDLSEFMALFGKGFPHQSKVSRVVGPDQGFRAGLEASLDIEYIMSLGANISTWFWSTPGRRETQEPFLQWLLALSNTSSVPWVHTVSYGDDEDSLSHAYMRRVSTELAKAGVRGISVLFASGDSGAGCREVSKDVDTFRPSFPASSPYVTTVGGTSFKDPFKVTEEVSDYISGGGFSNVFARPAYQEVAVKRYLATTKPLPPASYYNTSGRAYPDVAALSSNYWVVANLVPIPWVSGTSASTPVFGGIVALVNDHRLQQGLPALGFLNPLLYKLGNGRGPNTAIYDVMSGCHLGCLDEQSQLVGFCATPGWDPVTGWGTPNYPALLKALLRRQ</sequence>
<dbReference type="Pfam" id="PF09286">
    <property type="entry name" value="Pro-kuma_activ"/>
    <property type="match status" value="1"/>
</dbReference>